<dbReference type="AlphaFoldDB" id="A0AA42LB46"/>
<evidence type="ECO:0000313" key="7">
    <source>
        <dbReference type="Proteomes" id="UP001159329"/>
    </source>
</evidence>
<keyword evidence="4" id="KW-0804">Transcription</keyword>
<dbReference type="RefSeq" id="WP_279695081.1">
    <property type="nucleotide sequence ID" value="NZ_JAOEEO010000001.1"/>
</dbReference>
<evidence type="ECO:0000256" key="4">
    <source>
        <dbReference type="ARBA" id="ARBA00023163"/>
    </source>
</evidence>
<dbReference type="Gene3D" id="1.10.10.10">
    <property type="entry name" value="Winged helix-like DNA-binding domain superfamily/Winged helix DNA-binding domain"/>
    <property type="match status" value="1"/>
</dbReference>
<dbReference type="Pfam" id="PF00126">
    <property type="entry name" value="HTH_1"/>
    <property type="match status" value="1"/>
</dbReference>
<dbReference type="EMBL" id="JAOEEO010000001">
    <property type="protein sequence ID" value="MDH0563756.1"/>
    <property type="molecule type" value="Genomic_DNA"/>
</dbReference>
<protein>
    <submittedName>
        <fullName evidence="6">LysR family transcriptional regulator</fullName>
    </submittedName>
</protein>
<dbReference type="GO" id="GO:0006351">
    <property type="term" value="P:DNA-templated transcription"/>
    <property type="evidence" value="ECO:0007669"/>
    <property type="project" value="TreeGrafter"/>
</dbReference>
<feature type="domain" description="HTH lysR-type" evidence="5">
    <location>
        <begin position="3"/>
        <end position="60"/>
    </location>
</feature>
<proteinExistence type="inferred from homology"/>
<dbReference type="FunFam" id="1.10.10.10:FF:000001">
    <property type="entry name" value="LysR family transcriptional regulator"/>
    <property type="match status" value="1"/>
</dbReference>
<comment type="similarity">
    <text evidence="1">Belongs to the LysR transcriptional regulatory family.</text>
</comment>
<dbReference type="PANTHER" id="PTHR30537:SF74">
    <property type="entry name" value="HTH-TYPE TRANSCRIPTIONAL REGULATOR TRPI"/>
    <property type="match status" value="1"/>
</dbReference>
<evidence type="ECO:0000256" key="1">
    <source>
        <dbReference type="ARBA" id="ARBA00009437"/>
    </source>
</evidence>
<dbReference type="PANTHER" id="PTHR30537">
    <property type="entry name" value="HTH-TYPE TRANSCRIPTIONAL REGULATOR"/>
    <property type="match status" value="1"/>
</dbReference>
<organism evidence="6 7">
    <name type="scientific">Acinetobacter courvalinii</name>
    <dbReference type="NCBI Taxonomy" id="280147"/>
    <lineage>
        <taxon>Bacteria</taxon>
        <taxon>Pseudomonadati</taxon>
        <taxon>Pseudomonadota</taxon>
        <taxon>Gammaproteobacteria</taxon>
        <taxon>Moraxellales</taxon>
        <taxon>Moraxellaceae</taxon>
        <taxon>Acinetobacter</taxon>
    </lineage>
</organism>
<dbReference type="PROSITE" id="PS50931">
    <property type="entry name" value="HTH_LYSR"/>
    <property type="match status" value="1"/>
</dbReference>
<dbReference type="InterPro" id="IPR036390">
    <property type="entry name" value="WH_DNA-bd_sf"/>
</dbReference>
<dbReference type="GO" id="GO:0043565">
    <property type="term" value="F:sequence-specific DNA binding"/>
    <property type="evidence" value="ECO:0007669"/>
    <property type="project" value="TreeGrafter"/>
</dbReference>
<evidence type="ECO:0000256" key="2">
    <source>
        <dbReference type="ARBA" id="ARBA00023015"/>
    </source>
</evidence>
<evidence type="ECO:0000259" key="5">
    <source>
        <dbReference type="PROSITE" id="PS50931"/>
    </source>
</evidence>
<dbReference type="InterPro" id="IPR058163">
    <property type="entry name" value="LysR-type_TF_proteobact-type"/>
</dbReference>
<evidence type="ECO:0000313" key="6">
    <source>
        <dbReference type="EMBL" id="MDH0563756.1"/>
    </source>
</evidence>
<dbReference type="Proteomes" id="UP001159329">
    <property type="component" value="Unassembled WGS sequence"/>
</dbReference>
<dbReference type="InterPro" id="IPR000847">
    <property type="entry name" value="LysR_HTH_N"/>
</dbReference>
<dbReference type="SUPFAM" id="SSF53850">
    <property type="entry name" value="Periplasmic binding protein-like II"/>
    <property type="match status" value="1"/>
</dbReference>
<name>A0AA42LB46_9GAMM</name>
<comment type="caution">
    <text evidence="6">The sequence shown here is derived from an EMBL/GenBank/DDBJ whole genome shotgun (WGS) entry which is preliminary data.</text>
</comment>
<dbReference type="GO" id="GO:0003700">
    <property type="term" value="F:DNA-binding transcription factor activity"/>
    <property type="evidence" value="ECO:0007669"/>
    <property type="project" value="InterPro"/>
</dbReference>
<gene>
    <name evidence="6" type="ORF">N7644_08630</name>
</gene>
<evidence type="ECO:0000256" key="3">
    <source>
        <dbReference type="ARBA" id="ARBA00023125"/>
    </source>
</evidence>
<dbReference type="InterPro" id="IPR036388">
    <property type="entry name" value="WH-like_DNA-bd_sf"/>
</dbReference>
<sequence>MQVSLQALKAFESAARLGSFKLAAEELSLTPTAISHHVAKLEHRLSVDLFHREVRKIVLTEVGAKFAKQISAGFRSIEEAVEQISLASHVVNVTTTSSLAALLLIPALHEFSSIHPDISVEVSTGESLDNQVYYLPVRLGNIASVPASEIICYETFNLFGRTQLDLLTASDEPMLIFSTTWKNKALAAPPLEEWCALNGIASSNIIVKTFDQELFGIQEALAGNGFVFASTTLMSRLLKLNQLQQYQTKPIQSELCYYIPNKAKVSNRNTRDLMEWLEQKLNE</sequence>
<reference evidence="6" key="1">
    <citation type="submission" date="2022-09" db="EMBL/GenBank/DDBJ databases">
        <title>Intensive care unit water sources are persistently colonized with multi-drug resistant bacteria and are the site of extensive horizontal gene transfer of antibiotic resistance genes.</title>
        <authorList>
            <person name="Diorio-Toth L."/>
        </authorList>
    </citation>
    <scope>NUCLEOTIDE SEQUENCE</scope>
    <source>
        <strain evidence="6">GD04005</strain>
    </source>
</reference>
<keyword evidence="2" id="KW-0805">Transcription regulation</keyword>
<accession>A0AA42LB46</accession>
<dbReference type="Gene3D" id="3.40.190.10">
    <property type="entry name" value="Periplasmic binding protein-like II"/>
    <property type="match status" value="2"/>
</dbReference>
<keyword evidence="3" id="KW-0238">DNA-binding</keyword>
<dbReference type="SUPFAM" id="SSF46785">
    <property type="entry name" value="Winged helix' DNA-binding domain"/>
    <property type="match status" value="1"/>
</dbReference>